<sequence length="688" mass="78033">MNYFIKTPAAEDSHTLKITITPHFDAQGAHHLFIDQALSSPNCLAHQPLFIFETKYGNVPAHPFTENAIQAHDAAGPLQISFTPKPNSPDQEWRVDRNTSGDVTLQFNVFPREVDITTPMGPRVDMRRDQGGLCAGGRWFLPRPAVDREYHNIVEWDLAQAPEGTRAVWSYGEGPGPVTKDGNPNVVTDSIFMVGPVKSYLNSGVLSGAYSGANIYWFGELPDNLQRLNEYNVLLFPKLASFFQREDASYRVFIRKVIRGFGGSSCLESYMLEYDKTVSEETDEDMICLLSHEMIHSFSFMDPEIDGYDNGWFIEGIAEFYSIFLPYRFGLRGVEYLQSRLNAVLHEYGTSPRIEMDATDAQHEFYNDWYAERIPYMRGCVYLLQIDSHLRKVTGRFEIDQNSPLDDILVELAKRWHRGRQVRARDWLEYLRPILGENTDIAGDFQSMLRGKVLDMRDVLVTNKDWSLSWSMQEILEIGYDKSSNSTRIISGVVPGSRAALAGLKDGDHIVSTSRISFLDKRATIHGERLLTGPIPSDPATSTSPKVSPNPVRNFLLRRFRRHAGWHRHAEDRNHHLDRDRIGPVLHFESNRWLLIGMQARLHGYINGWFAAIAAQTSRPFGLRGPAPADEGARGVESRMLNRHNSADDRKGVDLRGALRPLHLKLSSRFGEVAAPLRDEMCRDRGLG</sequence>
<dbReference type="Gene3D" id="1.10.390.10">
    <property type="entry name" value="Neutral Protease Domain 2"/>
    <property type="match status" value="1"/>
</dbReference>
<keyword evidence="2" id="KW-1185">Reference proteome</keyword>
<evidence type="ECO:0008006" key="3">
    <source>
        <dbReference type="Google" id="ProtNLM"/>
    </source>
</evidence>
<dbReference type="InterPro" id="IPR027268">
    <property type="entry name" value="Peptidase_M4/M1_CTD_sf"/>
</dbReference>
<dbReference type="Proteomes" id="UP000541154">
    <property type="component" value="Unassembled WGS sequence"/>
</dbReference>
<accession>A0A8H6A912</accession>
<evidence type="ECO:0000313" key="1">
    <source>
        <dbReference type="EMBL" id="KAF5863334.1"/>
    </source>
</evidence>
<protein>
    <recommendedName>
        <fullName evidence="3">Peptidase M61 catalytic domain-containing protein</fullName>
    </recommendedName>
</protein>
<dbReference type="InterPro" id="IPR036034">
    <property type="entry name" value="PDZ_sf"/>
</dbReference>
<dbReference type="EMBL" id="SPNV01000054">
    <property type="protein sequence ID" value="KAF5863334.1"/>
    <property type="molecule type" value="Genomic_DNA"/>
</dbReference>
<reference evidence="1 2" key="1">
    <citation type="submission" date="2019-04" db="EMBL/GenBank/DDBJ databases">
        <title>Aspergillus burnettii sp. nov., novel species from soil in southeast Queensland.</title>
        <authorList>
            <person name="Gilchrist C.L.M."/>
            <person name="Pitt J.I."/>
            <person name="Lange L."/>
            <person name="Lacey H.J."/>
            <person name="Vuong D."/>
            <person name="Midgley D.J."/>
            <person name="Greenfield P."/>
            <person name="Bradbury M."/>
            <person name="Lacey E."/>
            <person name="Busk P.K."/>
            <person name="Pilgaard B."/>
            <person name="Chooi Y.H."/>
            <person name="Piggott A.M."/>
        </authorList>
    </citation>
    <scope>NUCLEOTIDE SEQUENCE [LARGE SCALE GENOMIC DNA]</scope>
    <source>
        <strain evidence="1 2">FRR 5400</strain>
    </source>
</reference>
<comment type="caution">
    <text evidence="1">The sequence shown here is derived from an EMBL/GenBank/DDBJ whole genome shotgun (WGS) entry which is preliminary data.</text>
</comment>
<evidence type="ECO:0000313" key="2">
    <source>
        <dbReference type="Proteomes" id="UP000541154"/>
    </source>
</evidence>
<dbReference type="SUPFAM" id="SSF50156">
    <property type="entry name" value="PDZ domain-like"/>
    <property type="match status" value="1"/>
</dbReference>
<dbReference type="AlphaFoldDB" id="A0A8H6A912"/>
<proteinExistence type="predicted"/>
<name>A0A8H6A912_PETAA</name>
<gene>
    <name evidence="1" type="ORF">ETB97_010334</name>
</gene>
<organism evidence="1 2">
    <name type="scientific">Petromyces alliaceus</name>
    <name type="common">Aspergillus alliaceus</name>
    <dbReference type="NCBI Taxonomy" id="209559"/>
    <lineage>
        <taxon>Eukaryota</taxon>
        <taxon>Fungi</taxon>
        <taxon>Dikarya</taxon>
        <taxon>Ascomycota</taxon>
        <taxon>Pezizomycotina</taxon>
        <taxon>Eurotiomycetes</taxon>
        <taxon>Eurotiomycetidae</taxon>
        <taxon>Eurotiales</taxon>
        <taxon>Aspergillaceae</taxon>
        <taxon>Aspergillus</taxon>
        <taxon>Aspergillus subgen. Circumdati</taxon>
    </lineage>
</organism>